<dbReference type="Proteomes" id="UP000332933">
    <property type="component" value="Unassembled WGS sequence"/>
</dbReference>
<gene>
    <name evidence="5" type="primary">Aste57867_307</name>
    <name evidence="4" type="ORF">As57867_000307</name>
    <name evidence="5" type="ORF">ASTE57867_307</name>
</gene>
<evidence type="ECO:0000256" key="1">
    <source>
        <dbReference type="ARBA" id="ARBA00004496"/>
    </source>
</evidence>
<dbReference type="AlphaFoldDB" id="A0A485K2Q1"/>
<feature type="signal peptide" evidence="3">
    <location>
        <begin position="1"/>
        <end position="15"/>
    </location>
</feature>
<name>A0A485K2Q1_9STRA</name>
<evidence type="ECO:0000313" key="4">
    <source>
        <dbReference type="EMBL" id="KAF0720430.1"/>
    </source>
</evidence>
<dbReference type="EMBL" id="CAADRA010000014">
    <property type="protein sequence ID" value="VFT77533.1"/>
    <property type="molecule type" value="Genomic_DNA"/>
</dbReference>
<keyword evidence="6" id="KW-1185">Reference proteome</keyword>
<evidence type="ECO:0000256" key="3">
    <source>
        <dbReference type="SAM" id="SignalP"/>
    </source>
</evidence>
<reference evidence="5 6" key="1">
    <citation type="submission" date="2019-03" db="EMBL/GenBank/DDBJ databases">
        <authorList>
            <person name="Gaulin E."/>
            <person name="Dumas B."/>
        </authorList>
    </citation>
    <scope>NUCLEOTIDE SEQUENCE [LARGE SCALE GENOMIC DNA]</scope>
    <source>
        <strain evidence="5">CBS 568.67</strain>
    </source>
</reference>
<dbReference type="OrthoDB" id="6513042at2759"/>
<organism evidence="5 6">
    <name type="scientific">Aphanomyces stellatus</name>
    <dbReference type="NCBI Taxonomy" id="120398"/>
    <lineage>
        <taxon>Eukaryota</taxon>
        <taxon>Sar</taxon>
        <taxon>Stramenopiles</taxon>
        <taxon>Oomycota</taxon>
        <taxon>Saprolegniomycetes</taxon>
        <taxon>Saprolegniales</taxon>
        <taxon>Verrucalvaceae</taxon>
        <taxon>Aphanomyces</taxon>
    </lineage>
</organism>
<dbReference type="PANTHER" id="PTHR45418">
    <property type="entry name" value="CANCER/TESTIS ANTIGEN 55"/>
    <property type="match status" value="1"/>
</dbReference>
<evidence type="ECO:0000313" key="5">
    <source>
        <dbReference type="EMBL" id="VFT77533.1"/>
    </source>
</evidence>
<dbReference type="InterPro" id="IPR027417">
    <property type="entry name" value="P-loop_NTPase"/>
</dbReference>
<dbReference type="Gene3D" id="3.40.50.300">
    <property type="entry name" value="P-loop containing nucleotide triphosphate hydrolases"/>
    <property type="match status" value="1"/>
</dbReference>
<sequence>MAFTVSLAIMQLCRAVPSIKVLICAPSNAAADNVVVRLADDMSPAALVRAMAFSRRVKDTPATVLPFTRPNEDGGFVPVSATDVGAVSVVVSTIASAAKLFNAGVLARPLLTRTTKVVLAGNPQQLGPVIKSSYASKWGLDASLMARLMTRLLYLVKHAAYKTNSCAITDPMVIFSRCRTLSFTRTSSRRTRRDS</sequence>
<keyword evidence="3" id="KW-0732">Signal</keyword>
<dbReference type="EMBL" id="VJMH01000014">
    <property type="protein sequence ID" value="KAF0720430.1"/>
    <property type="molecule type" value="Genomic_DNA"/>
</dbReference>
<reference evidence="4" key="2">
    <citation type="submission" date="2019-06" db="EMBL/GenBank/DDBJ databases">
        <title>Genomics analysis of Aphanomyces spp. identifies a new class of oomycete effector associated with host adaptation.</title>
        <authorList>
            <person name="Gaulin E."/>
        </authorList>
    </citation>
    <scope>NUCLEOTIDE SEQUENCE</scope>
    <source>
        <strain evidence="4">CBS 578.67</strain>
    </source>
</reference>
<feature type="chain" id="PRO_5036115851" evidence="3">
    <location>
        <begin position="16"/>
        <end position="195"/>
    </location>
</feature>
<dbReference type="SUPFAM" id="SSF52540">
    <property type="entry name" value="P-loop containing nucleoside triphosphate hydrolases"/>
    <property type="match status" value="1"/>
</dbReference>
<accession>A0A485K2Q1</accession>
<evidence type="ECO:0000313" key="6">
    <source>
        <dbReference type="Proteomes" id="UP000332933"/>
    </source>
</evidence>
<proteinExistence type="predicted"/>
<keyword evidence="2" id="KW-0963">Cytoplasm</keyword>
<protein>
    <submittedName>
        <fullName evidence="5">Aste57867_307 protein</fullName>
    </submittedName>
</protein>
<comment type="subcellular location">
    <subcellularLocation>
        <location evidence="1">Cytoplasm</location>
    </subcellularLocation>
</comment>
<dbReference type="GO" id="GO:0005737">
    <property type="term" value="C:cytoplasm"/>
    <property type="evidence" value="ECO:0007669"/>
    <property type="project" value="UniProtKB-SubCell"/>
</dbReference>
<dbReference type="PANTHER" id="PTHR45418:SF5">
    <property type="entry name" value="BRCA2-INTERACTING PROTEIN-LIKE-RELATED"/>
    <property type="match status" value="1"/>
</dbReference>
<evidence type="ECO:0000256" key="2">
    <source>
        <dbReference type="ARBA" id="ARBA00022490"/>
    </source>
</evidence>